<sequence length="289" mass="33913">MGNEDEDREYYFYWKNGFLEQKFFDILDNCNETSVTAAVTEIFRKKTNMSNKEDEDGKHTFYWKNLAPEKRFIDILKKCSEPTVIDAVKEIFRKKTTADKASIDNYLQYQNQIKILMETIQNIETNETSESAEKLKNMKEEKTDLEKKVHEIETIIKKIVKRFIPRTDSTDIEIIAAAMINHSEEVKEFIDFCSNKKIKENQCGPEIPVDDNTSIKTEHINEDEILCTKIPRAAGDAENHTDNKQDKDHHKHIINILPLYMIVSNWIVSFKKRLVSLFSRLRQKLLPQS</sequence>
<evidence type="ECO:0000313" key="2">
    <source>
        <dbReference type="EMBL" id="CAC5363046.1"/>
    </source>
</evidence>
<dbReference type="EMBL" id="CACVKT020000784">
    <property type="protein sequence ID" value="CAC5363046.1"/>
    <property type="molecule type" value="Genomic_DNA"/>
</dbReference>
<keyword evidence="1" id="KW-0175">Coiled coil</keyword>
<accession>A0A6J8A819</accession>
<protein>
    <submittedName>
        <fullName evidence="2">Uncharacterized protein</fullName>
    </submittedName>
</protein>
<evidence type="ECO:0000313" key="3">
    <source>
        <dbReference type="Proteomes" id="UP000507470"/>
    </source>
</evidence>
<dbReference type="AlphaFoldDB" id="A0A6J8A819"/>
<proteinExistence type="predicted"/>
<keyword evidence="3" id="KW-1185">Reference proteome</keyword>
<organism evidence="2 3">
    <name type="scientific">Mytilus coruscus</name>
    <name type="common">Sea mussel</name>
    <dbReference type="NCBI Taxonomy" id="42192"/>
    <lineage>
        <taxon>Eukaryota</taxon>
        <taxon>Metazoa</taxon>
        <taxon>Spiralia</taxon>
        <taxon>Lophotrochozoa</taxon>
        <taxon>Mollusca</taxon>
        <taxon>Bivalvia</taxon>
        <taxon>Autobranchia</taxon>
        <taxon>Pteriomorphia</taxon>
        <taxon>Mytilida</taxon>
        <taxon>Mytiloidea</taxon>
        <taxon>Mytilidae</taxon>
        <taxon>Mytilinae</taxon>
        <taxon>Mytilus</taxon>
    </lineage>
</organism>
<name>A0A6J8A819_MYTCO</name>
<dbReference type="Proteomes" id="UP000507470">
    <property type="component" value="Unassembled WGS sequence"/>
</dbReference>
<evidence type="ECO:0000256" key="1">
    <source>
        <dbReference type="SAM" id="Coils"/>
    </source>
</evidence>
<feature type="coiled-coil region" evidence="1">
    <location>
        <begin position="106"/>
        <end position="155"/>
    </location>
</feature>
<reference evidence="2 3" key="1">
    <citation type="submission" date="2020-06" db="EMBL/GenBank/DDBJ databases">
        <authorList>
            <person name="Li R."/>
            <person name="Bekaert M."/>
        </authorList>
    </citation>
    <scope>NUCLEOTIDE SEQUENCE [LARGE SCALE GENOMIC DNA]</scope>
    <source>
        <strain evidence="3">wild</strain>
    </source>
</reference>
<gene>
    <name evidence="2" type="ORF">MCOR_4611</name>
</gene>